<dbReference type="OrthoDB" id="9757546at2"/>
<dbReference type="InterPro" id="IPR011706">
    <property type="entry name" value="Cu-oxidase_C"/>
</dbReference>
<dbReference type="GO" id="GO:0030288">
    <property type="term" value="C:outer membrane-bounded periplasmic space"/>
    <property type="evidence" value="ECO:0007669"/>
    <property type="project" value="TreeGrafter"/>
</dbReference>
<evidence type="ECO:0000256" key="1">
    <source>
        <dbReference type="ARBA" id="ARBA00022723"/>
    </source>
</evidence>
<feature type="domain" description="Plastocyanin-like" evidence="4">
    <location>
        <begin position="57"/>
        <end position="162"/>
    </location>
</feature>
<dbReference type="AlphaFoldDB" id="A0A545SSY8"/>
<dbReference type="InterPro" id="IPR008972">
    <property type="entry name" value="Cupredoxin"/>
</dbReference>
<evidence type="ECO:0000259" key="4">
    <source>
        <dbReference type="Pfam" id="PF07732"/>
    </source>
</evidence>
<dbReference type="PANTHER" id="PTHR11709">
    <property type="entry name" value="MULTI-COPPER OXIDASE"/>
    <property type="match status" value="1"/>
</dbReference>
<gene>
    <name evidence="5" type="ORF">FKG95_29255</name>
</gene>
<evidence type="ECO:0000313" key="6">
    <source>
        <dbReference type="Proteomes" id="UP000315252"/>
    </source>
</evidence>
<dbReference type="GO" id="GO:0016491">
    <property type="term" value="F:oxidoreductase activity"/>
    <property type="evidence" value="ECO:0007669"/>
    <property type="project" value="UniProtKB-KW"/>
</dbReference>
<dbReference type="RefSeq" id="WP_142900015.1">
    <property type="nucleotide sequence ID" value="NZ_ML660076.1"/>
</dbReference>
<dbReference type="CDD" id="cd13861">
    <property type="entry name" value="CuRO_1_CumA_like"/>
    <property type="match status" value="1"/>
</dbReference>
<sequence length="472" mass="51538">MFTRREFVAAGLAGAGAVGSGIALAEGLTGQGARASDRPADVVLKPQQINHPVLSGITTKGMMSYAPAGPAPVLRMKQGEAFAADLINGLDEATTIHWHGLRIPNAVDGVPFLTQPYVYKGERFRYAFTPPDAGTFWYHPHCNTLEQMGRGLTGLLIIEEPEDPGFDQDLALNLRDFRLGDDGQFIRQFKPRLAARGGTLGTVMTANWRVEPRYEVSSGGLLRLRLAATDVTRVYRISVIEEDTQAAADVRVIALDANPVPVPFPLEVYPIGAGQRMDLAIRLPREEGKILRIETQSGAGPRVLATLITRGPDLGRSFAELKPLPPNPVLEPDLANATTLPFTFSWSAEKSGMESICGTLGYSFWAINRVPWPGDVPDPGGPLAELKQGQSYIFRLINETPNSHPIHLHGMSFKLLRSNKRKLMPLVSDTALLLPNEHMEVALVADNPGDWVFHCHVIEHQKSGLTGYVRVV</sequence>
<organism evidence="5 6">
    <name type="scientific">Denitrobaculum tricleocarpae</name>
    <dbReference type="NCBI Taxonomy" id="2591009"/>
    <lineage>
        <taxon>Bacteria</taxon>
        <taxon>Pseudomonadati</taxon>
        <taxon>Pseudomonadota</taxon>
        <taxon>Alphaproteobacteria</taxon>
        <taxon>Rhodospirillales</taxon>
        <taxon>Rhodospirillaceae</taxon>
        <taxon>Denitrobaculum</taxon>
    </lineage>
</organism>
<dbReference type="Gene3D" id="2.60.40.420">
    <property type="entry name" value="Cupredoxins - blue copper proteins"/>
    <property type="match status" value="3"/>
</dbReference>
<dbReference type="InterPro" id="IPR002355">
    <property type="entry name" value="Cu_oxidase_Cu_BS"/>
</dbReference>
<keyword evidence="1" id="KW-0479">Metal-binding</keyword>
<dbReference type="GO" id="GO:0005507">
    <property type="term" value="F:copper ion binding"/>
    <property type="evidence" value="ECO:0007669"/>
    <property type="project" value="InterPro"/>
</dbReference>
<dbReference type="InterPro" id="IPR006311">
    <property type="entry name" value="TAT_signal"/>
</dbReference>
<keyword evidence="6" id="KW-1185">Reference proteome</keyword>
<dbReference type="InterPro" id="IPR045087">
    <property type="entry name" value="Cu-oxidase_fam"/>
</dbReference>
<dbReference type="PROSITE" id="PS51318">
    <property type="entry name" value="TAT"/>
    <property type="match status" value="1"/>
</dbReference>
<dbReference type="InterPro" id="IPR011707">
    <property type="entry name" value="Cu-oxidase-like_N"/>
</dbReference>
<accession>A0A545SSY8</accession>
<reference evidence="5 6" key="1">
    <citation type="submission" date="2019-06" db="EMBL/GenBank/DDBJ databases">
        <title>Whole genome sequence for Rhodospirillaceae sp. R148.</title>
        <authorList>
            <person name="Wang G."/>
        </authorList>
    </citation>
    <scope>NUCLEOTIDE SEQUENCE [LARGE SCALE GENOMIC DNA]</scope>
    <source>
        <strain evidence="5 6">R148</strain>
    </source>
</reference>
<dbReference type="SUPFAM" id="SSF49503">
    <property type="entry name" value="Cupredoxins"/>
    <property type="match status" value="3"/>
</dbReference>
<name>A0A545SSY8_9PROT</name>
<evidence type="ECO:0000259" key="3">
    <source>
        <dbReference type="Pfam" id="PF07731"/>
    </source>
</evidence>
<dbReference type="Pfam" id="PF07732">
    <property type="entry name" value="Cu-oxidase_3"/>
    <property type="match status" value="1"/>
</dbReference>
<protein>
    <submittedName>
        <fullName evidence="5">Multicopper oxidase family protein</fullName>
    </submittedName>
</protein>
<evidence type="ECO:0000256" key="2">
    <source>
        <dbReference type="ARBA" id="ARBA00023002"/>
    </source>
</evidence>
<feature type="domain" description="Plastocyanin-like" evidence="3">
    <location>
        <begin position="376"/>
        <end position="471"/>
    </location>
</feature>
<dbReference type="Proteomes" id="UP000315252">
    <property type="component" value="Unassembled WGS sequence"/>
</dbReference>
<dbReference type="PROSITE" id="PS00080">
    <property type="entry name" value="MULTICOPPER_OXIDASE2"/>
    <property type="match status" value="1"/>
</dbReference>
<dbReference type="EMBL" id="VHSH01000025">
    <property type="protein sequence ID" value="TQV68067.1"/>
    <property type="molecule type" value="Genomic_DNA"/>
</dbReference>
<evidence type="ECO:0000313" key="5">
    <source>
        <dbReference type="EMBL" id="TQV68067.1"/>
    </source>
</evidence>
<dbReference type="PANTHER" id="PTHR11709:SF2">
    <property type="entry name" value="MULTICOPPER OXIDASE LPR1"/>
    <property type="match status" value="1"/>
</dbReference>
<proteinExistence type="predicted"/>
<dbReference type="Pfam" id="PF07731">
    <property type="entry name" value="Cu-oxidase_2"/>
    <property type="match status" value="1"/>
</dbReference>
<comment type="caution">
    <text evidence="5">The sequence shown here is derived from an EMBL/GenBank/DDBJ whole genome shotgun (WGS) entry which is preliminary data.</text>
</comment>
<keyword evidence="2" id="KW-0560">Oxidoreductase</keyword>
<dbReference type="CDD" id="cd13906">
    <property type="entry name" value="CuRO_3_CumA_like"/>
    <property type="match status" value="1"/>
</dbReference>